<dbReference type="GO" id="GO:0000786">
    <property type="term" value="C:nucleosome"/>
    <property type="evidence" value="ECO:0007669"/>
    <property type="project" value="InterPro"/>
</dbReference>
<name>A0A8I6WW05_HORVV</name>
<feature type="region of interest" description="Disordered" evidence="4">
    <location>
        <begin position="123"/>
        <end position="296"/>
    </location>
</feature>
<protein>
    <recommendedName>
        <fullName evidence="5">H15 domain-containing protein</fullName>
    </recommendedName>
</protein>
<dbReference type="EnsemblPlants" id="HORVU.MOREX.r3.1HG0095460.1">
    <property type="protein sequence ID" value="HORVU.MOREX.r3.1HG0095460.1"/>
    <property type="gene ID" value="HORVU.MOREX.r3.1HG0095460"/>
</dbReference>
<dbReference type="OMA" id="YNGEHEH"/>
<dbReference type="Gramene" id="HORVU.MOREX.r3.1HG0095460.1">
    <property type="protein sequence ID" value="HORVU.MOREX.r3.1HG0095460.1"/>
    <property type="gene ID" value="HORVU.MOREX.r3.1HG0095460"/>
</dbReference>
<sequence length="296" mass="30835">MVVTPSPSRWAAPLPAAAPGRPHPTYTDMITYSLAQLGGASARSAIAGFIAARFTSLPVSHDALLSAHLRRLVAEGVLCNSGFSYLLSTNINPDIHSGDQSTTGLLGQKRKSWRPIIIDKQLPHVHPPAPAPAPAAGSWAPLKRPSSAMSAETEAARPSTVIKRGRGRPRKDKPPAPAATMLDETEAVDAALLGIKRGRGRPRKDKPPAAPMLAETQAGDAGPAAVIKRGRGRPRKDKPPPPAAAAAAAMLAETQAGDAGPAAGIKRGRGRPRKDKPAAQMSAETQAGKQQQPAFD</sequence>
<dbReference type="SUPFAM" id="SSF46785">
    <property type="entry name" value="Winged helix' DNA-binding domain"/>
    <property type="match status" value="1"/>
</dbReference>
<dbReference type="InterPro" id="IPR036390">
    <property type="entry name" value="WH_DNA-bd_sf"/>
</dbReference>
<dbReference type="PANTHER" id="PTHR11467">
    <property type="entry name" value="HISTONE H1"/>
    <property type="match status" value="1"/>
</dbReference>
<dbReference type="GO" id="GO:0005634">
    <property type="term" value="C:nucleus"/>
    <property type="evidence" value="ECO:0000318"/>
    <property type="project" value="GO_Central"/>
</dbReference>
<feature type="domain" description="H15" evidence="5">
    <location>
        <begin position="20"/>
        <end position="83"/>
    </location>
</feature>
<dbReference type="GO" id="GO:0005730">
    <property type="term" value="C:nucleolus"/>
    <property type="evidence" value="ECO:0000318"/>
    <property type="project" value="GO_Central"/>
</dbReference>
<evidence type="ECO:0000256" key="1">
    <source>
        <dbReference type="ARBA" id="ARBA00004123"/>
    </source>
</evidence>
<dbReference type="SMR" id="A0A8I6WW05"/>
<keyword evidence="7" id="KW-1185">Reference proteome</keyword>
<keyword evidence="2" id="KW-0238">DNA-binding</keyword>
<evidence type="ECO:0000256" key="3">
    <source>
        <dbReference type="ARBA" id="ARBA00023242"/>
    </source>
</evidence>
<proteinExistence type="predicted"/>
<evidence type="ECO:0000256" key="2">
    <source>
        <dbReference type="ARBA" id="ARBA00023125"/>
    </source>
</evidence>
<dbReference type="SMART" id="SM00526">
    <property type="entry name" value="H15"/>
    <property type="match status" value="1"/>
</dbReference>
<dbReference type="PRINTS" id="PR00929">
    <property type="entry name" value="ATHOOK"/>
</dbReference>
<evidence type="ECO:0000313" key="6">
    <source>
        <dbReference type="EnsemblPlants" id="HORVU.MOREX.r3.1HG0095460.1"/>
    </source>
</evidence>
<dbReference type="GO" id="GO:0045910">
    <property type="term" value="P:negative regulation of DNA recombination"/>
    <property type="evidence" value="ECO:0000318"/>
    <property type="project" value="GO_Central"/>
</dbReference>
<evidence type="ECO:0000256" key="4">
    <source>
        <dbReference type="SAM" id="MobiDB-lite"/>
    </source>
</evidence>
<accession>A0A8I6WW05</accession>
<reference evidence="6" key="2">
    <citation type="submission" date="2020-10" db="EMBL/GenBank/DDBJ databases">
        <authorList>
            <person name="Scholz U."/>
            <person name="Mascher M."/>
            <person name="Fiebig A."/>
        </authorList>
    </citation>
    <scope>NUCLEOTIDE SEQUENCE [LARGE SCALE GENOMIC DNA]</scope>
    <source>
        <strain evidence="6">cv. Morex</strain>
    </source>
</reference>
<dbReference type="Gene3D" id="1.10.10.10">
    <property type="entry name" value="Winged helix-like DNA-binding domain superfamily/Winged helix DNA-binding domain"/>
    <property type="match status" value="1"/>
</dbReference>
<dbReference type="AlphaFoldDB" id="A0A8I6WW05"/>
<dbReference type="InterPro" id="IPR005818">
    <property type="entry name" value="Histone_H1/H5_H15"/>
</dbReference>
<comment type="subcellular location">
    <subcellularLocation>
        <location evidence="1">Nucleus</location>
    </subcellularLocation>
</comment>
<dbReference type="InterPro" id="IPR017956">
    <property type="entry name" value="AT_hook_DNA-bd_motif"/>
</dbReference>
<keyword evidence="3" id="KW-0539">Nucleus</keyword>
<evidence type="ECO:0000313" key="7">
    <source>
        <dbReference type="Proteomes" id="UP000011116"/>
    </source>
</evidence>
<reference evidence="6" key="3">
    <citation type="submission" date="2022-01" db="UniProtKB">
        <authorList>
            <consortium name="EnsemblPlants"/>
        </authorList>
    </citation>
    <scope>IDENTIFICATION</scope>
    <source>
        <strain evidence="6">subsp. vulgare</strain>
    </source>
</reference>
<dbReference type="InterPro" id="IPR036388">
    <property type="entry name" value="WH-like_DNA-bd_sf"/>
</dbReference>
<organism evidence="6 7">
    <name type="scientific">Hordeum vulgare subsp. vulgare</name>
    <name type="common">Domesticated barley</name>
    <dbReference type="NCBI Taxonomy" id="112509"/>
    <lineage>
        <taxon>Eukaryota</taxon>
        <taxon>Viridiplantae</taxon>
        <taxon>Streptophyta</taxon>
        <taxon>Embryophyta</taxon>
        <taxon>Tracheophyta</taxon>
        <taxon>Spermatophyta</taxon>
        <taxon>Magnoliopsida</taxon>
        <taxon>Liliopsida</taxon>
        <taxon>Poales</taxon>
        <taxon>Poaceae</taxon>
        <taxon>BOP clade</taxon>
        <taxon>Pooideae</taxon>
        <taxon>Triticodae</taxon>
        <taxon>Triticeae</taxon>
        <taxon>Hordeinae</taxon>
        <taxon>Hordeum</taxon>
    </lineage>
</organism>
<dbReference type="GO" id="GO:0006355">
    <property type="term" value="P:regulation of DNA-templated transcription"/>
    <property type="evidence" value="ECO:0007669"/>
    <property type="project" value="InterPro"/>
</dbReference>
<dbReference type="GO" id="GO:0003690">
    <property type="term" value="F:double-stranded DNA binding"/>
    <property type="evidence" value="ECO:0000318"/>
    <property type="project" value="GO_Central"/>
</dbReference>
<dbReference type="InterPro" id="IPR000637">
    <property type="entry name" value="HMGI/Y_DNA-bd_CS"/>
</dbReference>
<dbReference type="PROSITE" id="PS00354">
    <property type="entry name" value="HMGI_Y"/>
    <property type="match status" value="1"/>
</dbReference>
<evidence type="ECO:0000259" key="5">
    <source>
        <dbReference type="SMART" id="SM00526"/>
    </source>
</evidence>
<dbReference type="Proteomes" id="UP000011116">
    <property type="component" value="Chromosome 1H"/>
</dbReference>
<dbReference type="GO" id="GO:0006334">
    <property type="term" value="P:nucleosome assembly"/>
    <property type="evidence" value="ECO:0007669"/>
    <property type="project" value="InterPro"/>
</dbReference>
<dbReference type="SMART" id="SM00384">
    <property type="entry name" value="AT_hook"/>
    <property type="match status" value="4"/>
</dbReference>
<reference evidence="7" key="1">
    <citation type="journal article" date="2012" name="Nature">
        <title>A physical, genetic and functional sequence assembly of the barley genome.</title>
        <authorList>
            <consortium name="The International Barley Genome Sequencing Consortium"/>
            <person name="Mayer K.F."/>
            <person name="Waugh R."/>
            <person name="Brown J.W."/>
            <person name="Schulman A."/>
            <person name="Langridge P."/>
            <person name="Platzer M."/>
            <person name="Fincher G.B."/>
            <person name="Muehlbauer G.J."/>
            <person name="Sato K."/>
            <person name="Close T.J."/>
            <person name="Wise R.P."/>
            <person name="Stein N."/>
        </authorList>
    </citation>
    <scope>NUCLEOTIDE SEQUENCE [LARGE SCALE GENOMIC DNA]</scope>
    <source>
        <strain evidence="7">cv. Morex</strain>
    </source>
</reference>
<feature type="compositionally biased region" description="Polar residues" evidence="4">
    <location>
        <begin position="282"/>
        <end position="296"/>
    </location>
</feature>
<dbReference type="GO" id="GO:0031492">
    <property type="term" value="F:nucleosomal DNA binding"/>
    <property type="evidence" value="ECO:0000318"/>
    <property type="project" value="GO_Central"/>
</dbReference>
<dbReference type="PANTHER" id="PTHR11467:SF166">
    <property type="entry name" value="OS05G0597200 PROTEIN"/>
    <property type="match status" value="1"/>
</dbReference>
<dbReference type="GO" id="GO:0030261">
    <property type="term" value="P:chromosome condensation"/>
    <property type="evidence" value="ECO:0000318"/>
    <property type="project" value="GO_Central"/>
</dbReference>